<name>A0A835IUR4_9MAGN</name>
<sequence length="102" mass="11358">MGKHRAALMSLRIKSLDEYKWYKEDLVLLSCVGIRPVLVHGGGPEINIWLNKVNIQPHFLNGLHVTDAATMEIVQMVLVGKVNKGLVSLINKAVRVGWSSLE</sequence>
<dbReference type="Pfam" id="PF00696">
    <property type="entry name" value="AA_kinase"/>
    <property type="match status" value="1"/>
</dbReference>
<dbReference type="PANTHER" id="PTHR23342">
    <property type="entry name" value="N-ACETYLGLUTAMATE SYNTHASE"/>
    <property type="match status" value="1"/>
</dbReference>
<proteinExistence type="predicted"/>
<feature type="domain" description="Aspartate/glutamate/uridylate kinase" evidence="2">
    <location>
        <begin position="23"/>
        <end position="93"/>
    </location>
</feature>
<dbReference type="GO" id="GO:0009534">
    <property type="term" value="C:chloroplast thylakoid"/>
    <property type="evidence" value="ECO:0007669"/>
    <property type="project" value="TreeGrafter"/>
</dbReference>
<keyword evidence="4" id="KW-1185">Reference proteome</keyword>
<dbReference type="GO" id="GO:0003991">
    <property type="term" value="F:acetylglutamate kinase activity"/>
    <property type="evidence" value="ECO:0007669"/>
    <property type="project" value="TreeGrafter"/>
</dbReference>
<dbReference type="InterPro" id="IPR036393">
    <property type="entry name" value="AceGlu_kinase-like_sf"/>
</dbReference>
<dbReference type="PANTHER" id="PTHR23342:SF0">
    <property type="entry name" value="N-ACETYLGLUTAMATE SYNTHASE, MITOCHONDRIAL"/>
    <property type="match status" value="1"/>
</dbReference>
<reference evidence="3 4" key="1">
    <citation type="submission" date="2020-10" db="EMBL/GenBank/DDBJ databases">
        <title>The Coptis chinensis genome and diversification of protoberbering-type alkaloids.</title>
        <authorList>
            <person name="Wang B."/>
            <person name="Shu S."/>
            <person name="Song C."/>
            <person name="Liu Y."/>
        </authorList>
    </citation>
    <scope>NUCLEOTIDE SEQUENCE [LARGE SCALE GENOMIC DNA]</scope>
    <source>
        <strain evidence="3">HL-2020</strain>
        <tissue evidence="3">Leaf</tissue>
    </source>
</reference>
<evidence type="ECO:0000313" key="3">
    <source>
        <dbReference type="EMBL" id="KAF9624195.1"/>
    </source>
</evidence>
<keyword evidence="1" id="KW-0808">Transferase</keyword>
<comment type="caution">
    <text evidence="3">The sequence shown here is derived from an EMBL/GenBank/DDBJ whole genome shotgun (WGS) entry which is preliminary data.</text>
</comment>
<organism evidence="3 4">
    <name type="scientific">Coptis chinensis</name>
    <dbReference type="NCBI Taxonomy" id="261450"/>
    <lineage>
        <taxon>Eukaryota</taxon>
        <taxon>Viridiplantae</taxon>
        <taxon>Streptophyta</taxon>
        <taxon>Embryophyta</taxon>
        <taxon>Tracheophyta</taxon>
        <taxon>Spermatophyta</taxon>
        <taxon>Magnoliopsida</taxon>
        <taxon>Ranunculales</taxon>
        <taxon>Ranunculaceae</taxon>
        <taxon>Coptidoideae</taxon>
        <taxon>Coptis</taxon>
    </lineage>
</organism>
<dbReference type="InterPro" id="IPR001048">
    <property type="entry name" value="Asp/Glu/Uridylate_kinase"/>
</dbReference>
<dbReference type="Gene3D" id="3.40.1160.10">
    <property type="entry name" value="Acetylglutamate kinase-like"/>
    <property type="match status" value="1"/>
</dbReference>
<dbReference type="GO" id="GO:0006526">
    <property type="term" value="P:L-arginine biosynthetic process"/>
    <property type="evidence" value="ECO:0007669"/>
    <property type="project" value="TreeGrafter"/>
</dbReference>
<dbReference type="EMBL" id="JADFTS010000001">
    <property type="protein sequence ID" value="KAF9624195.1"/>
    <property type="molecule type" value="Genomic_DNA"/>
</dbReference>
<evidence type="ECO:0000259" key="2">
    <source>
        <dbReference type="Pfam" id="PF00696"/>
    </source>
</evidence>
<accession>A0A835IUR4</accession>
<protein>
    <recommendedName>
        <fullName evidence="2">Aspartate/glutamate/uridylate kinase domain-containing protein</fullName>
    </recommendedName>
</protein>
<dbReference type="SUPFAM" id="SSF53633">
    <property type="entry name" value="Carbamate kinase-like"/>
    <property type="match status" value="1"/>
</dbReference>
<evidence type="ECO:0000313" key="4">
    <source>
        <dbReference type="Proteomes" id="UP000631114"/>
    </source>
</evidence>
<dbReference type="AlphaFoldDB" id="A0A835IUR4"/>
<dbReference type="Proteomes" id="UP000631114">
    <property type="component" value="Unassembled WGS sequence"/>
</dbReference>
<gene>
    <name evidence="3" type="ORF">IFM89_008133</name>
</gene>
<dbReference type="OrthoDB" id="1723682at2759"/>
<evidence type="ECO:0000256" key="1">
    <source>
        <dbReference type="ARBA" id="ARBA00022679"/>
    </source>
</evidence>